<feature type="transmembrane region" description="Helical" evidence="1">
    <location>
        <begin position="40"/>
        <end position="63"/>
    </location>
</feature>
<feature type="transmembrane region" description="Helical" evidence="1">
    <location>
        <begin position="240"/>
        <end position="256"/>
    </location>
</feature>
<feature type="transmembrane region" description="Helical" evidence="1">
    <location>
        <begin position="400"/>
        <end position="417"/>
    </location>
</feature>
<feature type="transmembrane region" description="Helical" evidence="1">
    <location>
        <begin position="75"/>
        <end position="97"/>
    </location>
</feature>
<feature type="transmembrane region" description="Helical" evidence="1">
    <location>
        <begin position="131"/>
        <end position="148"/>
    </location>
</feature>
<feature type="transmembrane region" description="Helical" evidence="1">
    <location>
        <begin position="423"/>
        <end position="439"/>
    </location>
</feature>
<dbReference type="OrthoDB" id="6164864at2"/>
<evidence type="ECO:0000313" key="3">
    <source>
        <dbReference type="Proteomes" id="UP000295212"/>
    </source>
</evidence>
<keyword evidence="1" id="KW-0472">Membrane</keyword>
<name>A0A4R6ZXG9_9GAMM</name>
<proteinExistence type="predicted"/>
<keyword evidence="1" id="KW-1133">Transmembrane helix</keyword>
<comment type="caution">
    <text evidence="2">The sequence shown here is derived from an EMBL/GenBank/DDBJ whole genome shotgun (WGS) entry which is preliminary data.</text>
</comment>
<dbReference type="EMBL" id="SNZJ01000001">
    <property type="protein sequence ID" value="TDR57282.1"/>
    <property type="molecule type" value="Genomic_DNA"/>
</dbReference>
<feature type="transmembrane region" description="Helical" evidence="1">
    <location>
        <begin position="168"/>
        <end position="187"/>
    </location>
</feature>
<feature type="transmembrane region" description="Helical" evidence="1">
    <location>
        <begin position="368"/>
        <end position="388"/>
    </location>
</feature>
<evidence type="ECO:0000256" key="1">
    <source>
        <dbReference type="SAM" id="Phobius"/>
    </source>
</evidence>
<dbReference type="RefSeq" id="WP_133633877.1">
    <property type="nucleotide sequence ID" value="NZ_SNZJ01000001.1"/>
</dbReference>
<sequence length="441" mass="47810">MTDGINLEYSERPLFLRIVSIVSLPALIALVAVMDTRLAVFLGFVFAVLASGFSPLYGFPIILVGSALNNIDFIFGLHFGWILISGCGLGGVVHVLLRRDIFLVYTSIAVLIIVFIVLEVSVALFDGSGRLDRLAALLTILIFIAILGGSRPAEFVRGYIHPDATRALIYIMGSVGIILFFSTLSFLSTQDISMSRDYELGLSIGDTESSPRSLSNVLGLVVVTCMAGVITYNANWFDKLMWTAMGLIAFIGMFYTGSRMPVIATGFGLAVAVFTQLIFFGKKLPVKNVIIAMSGVSLISIIIYSLAIYGPGVLPFVDDSVSDFRLLRAPTIESNTRLDLWQEYFHDASVFQLLFGSGIGSMGNPHSLFIGTLGAFGFVGVTALFFFISSLAIQSIRNHSIIALALLGYALLALSSSSDVDKSYFWVMAAVVILFIRLSRV</sequence>
<reference evidence="2 3" key="1">
    <citation type="submission" date="2019-03" db="EMBL/GenBank/DDBJ databases">
        <title>Genomic Encyclopedia of Type Strains, Phase III (KMG-III): the genomes of soil and plant-associated and newly described type strains.</title>
        <authorList>
            <person name="Whitman W."/>
        </authorList>
    </citation>
    <scope>NUCLEOTIDE SEQUENCE [LARGE SCALE GENOMIC DNA]</scope>
    <source>
        <strain evidence="2 3">CECT 5797</strain>
    </source>
</reference>
<gene>
    <name evidence="2" type="ORF">DFP85_10197</name>
</gene>
<feature type="transmembrane region" description="Helical" evidence="1">
    <location>
        <begin position="288"/>
        <end position="309"/>
    </location>
</feature>
<organism evidence="2 3">
    <name type="scientific">Halomonas ventosae</name>
    <dbReference type="NCBI Taxonomy" id="229007"/>
    <lineage>
        <taxon>Bacteria</taxon>
        <taxon>Pseudomonadati</taxon>
        <taxon>Pseudomonadota</taxon>
        <taxon>Gammaproteobacteria</taxon>
        <taxon>Oceanospirillales</taxon>
        <taxon>Halomonadaceae</taxon>
        <taxon>Halomonas</taxon>
    </lineage>
</organism>
<feature type="transmembrane region" description="Helical" evidence="1">
    <location>
        <begin position="213"/>
        <end position="233"/>
    </location>
</feature>
<dbReference type="Proteomes" id="UP000295212">
    <property type="component" value="Unassembled WGS sequence"/>
</dbReference>
<dbReference type="AlphaFoldDB" id="A0A4R6ZXG9"/>
<evidence type="ECO:0008006" key="4">
    <source>
        <dbReference type="Google" id="ProtNLM"/>
    </source>
</evidence>
<feature type="transmembrane region" description="Helical" evidence="1">
    <location>
        <begin position="14"/>
        <end position="33"/>
    </location>
</feature>
<evidence type="ECO:0000313" key="2">
    <source>
        <dbReference type="EMBL" id="TDR57282.1"/>
    </source>
</evidence>
<keyword evidence="1" id="KW-0812">Transmembrane</keyword>
<feature type="transmembrane region" description="Helical" evidence="1">
    <location>
        <begin position="262"/>
        <end position="281"/>
    </location>
</feature>
<feature type="transmembrane region" description="Helical" evidence="1">
    <location>
        <begin position="102"/>
        <end position="125"/>
    </location>
</feature>
<protein>
    <recommendedName>
        <fullName evidence="4">O-antigen ligase-like membrane protein</fullName>
    </recommendedName>
</protein>
<accession>A0A4R6ZXG9</accession>